<keyword evidence="1" id="KW-0812">Transmembrane</keyword>
<evidence type="ECO:0000313" key="4">
    <source>
        <dbReference type="Proteomes" id="UP000028294"/>
    </source>
</evidence>
<sequence length="277" mass="31549">MIIKLFWKEFIAALAALSSVATLVVFICDWNTTKLSIYETLAGGVIILAICICYGLYQIQRKKKIILQLDSKFIVTVTEGDLFKFEGVIVIPVNEYFDTIVNDIIIAKNTIHGKFINQYFGDRLQELDDKIEQSLTGIAFEENNQRKNGGKNKKYALGTCAKIRDGKNCYILLAMTHFDKDDHAYIDTHEFKDVIYNLSICLNKNANSRPIYMPLMGTGQSGIKKPAQRILLFTLTCFEFMNSNSLPQGLNIIIHSSMMKNVNLNLIEEYYNNKLLN</sequence>
<dbReference type="InterPro" id="IPR045535">
    <property type="entry name" value="ThsA_Macro"/>
</dbReference>
<feature type="transmembrane region" description="Helical" evidence="1">
    <location>
        <begin position="36"/>
        <end position="57"/>
    </location>
</feature>
<keyword evidence="1" id="KW-1133">Transmembrane helix</keyword>
<feature type="domain" description="Thoeris protein ThsA Macro" evidence="2">
    <location>
        <begin position="75"/>
        <end position="255"/>
    </location>
</feature>
<gene>
    <name evidence="3" type="ORF">IA74_013945</name>
</gene>
<organism evidence="3 4">
    <name type="scientific">Bacteroides fragilis</name>
    <dbReference type="NCBI Taxonomy" id="817"/>
    <lineage>
        <taxon>Bacteria</taxon>
        <taxon>Pseudomonadati</taxon>
        <taxon>Bacteroidota</taxon>
        <taxon>Bacteroidia</taxon>
        <taxon>Bacteroidales</taxon>
        <taxon>Bacteroidaceae</taxon>
        <taxon>Bacteroides</taxon>
    </lineage>
</organism>
<proteinExistence type="predicted"/>
<reference evidence="3 4" key="1">
    <citation type="submission" date="2019-03" db="EMBL/GenBank/DDBJ databases">
        <title>Complete genome assembly of MDR B. fragilis.</title>
        <authorList>
            <person name="Sydenham T.V."/>
            <person name="Hasman H."/>
            <person name="Justesen U.S."/>
        </authorList>
    </citation>
    <scope>NUCLEOTIDE SEQUENCE [LARGE SCALE GENOMIC DNA]</scope>
    <source>
        <strain evidence="3 4">DCMOUH0067B</strain>
    </source>
</reference>
<dbReference type="AlphaFoldDB" id="A0AAP9CZL5"/>
<dbReference type="RefSeq" id="WP_137569077.1">
    <property type="nucleotide sequence ID" value="NZ_CP036553.1"/>
</dbReference>
<dbReference type="EMBL" id="CP036553">
    <property type="protein sequence ID" value="QCQ37122.1"/>
    <property type="molecule type" value="Genomic_DNA"/>
</dbReference>
<accession>A0AAP9CZL5</accession>
<evidence type="ECO:0000256" key="1">
    <source>
        <dbReference type="SAM" id="Phobius"/>
    </source>
</evidence>
<dbReference type="Pfam" id="PF20016">
    <property type="entry name" value="ThsA_Macro"/>
    <property type="match status" value="1"/>
</dbReference>
<protein>
    <recommendedName>
        <fullName evidence="2">Thoeris protein ThsA Macro domain-containing protein</fullName>
    </recommendedName>
</protein>
<name>A0AAP9CZL5_BACFG</name>
<evidence type="ECO:0000259" key="2">
    <source>
        <dbReference type="Pfam" id="PF20016"/>
    </source>
</evidence>
<keyword evidence="1" id="KW-0472">Membrane</keyword>
<evidence type="ECO:0000313" key="3">
    <source>
        <dbReference type="EMBL" id="QCQ37122.1"/>
    </source>
</evidence>
<dbReference type="Proteomes" id="UP000028294">
    <property type="component" value="Chromosome"/>
</dbReference>